<dbReference type="PANTHER" id="PTHR34182">
    <property type="entry name" value="PROTEIN-EXPORT MEMBRANE PROTEIN SECG"/>
    <property type="match status" value="1"/>
</dbReference>
<feature type="transmembrane region" description="Helical" evidence="10">
    <location>
        <begin position="6"/>
        <end position="32"/>
    </location>
</feature>
<comment type="caution">
    <text evidence="10">Lacks conserved residue(s) required for the propagation of feature annotation.</text>
</comment>
<dbReference type="Pfam" id="PF03840">
    <property type="entry name" value="SecG"/>
    <property type="match status" value="1"/>
</dbReference>
<comment type="caution">
    <text evidence="12">The sequence shown here is derived from an EMBL/GenBank/DDBJ whole genome shotgun (WGS) entry which is preliminary data.</text>
</comment>
<dbReference type="EMBL" id="JASCXX010000005">
    <property type="protein sequence ID" value="MDI6448494.1"/>
    <property type="molecule type" value="Genomic_DNA"/>
</dbReference>
<dbReference type="GO" id="GO:0043952">
    <property type="term" value="P:protein transport by the Sec complex"/>
    <property type="evidence" value="ECO:0007669"/>
    <property type="project" value="TreeGrafter"/>
</dbReference>
<accession>A0AAW6TYJ5</accession>
<feature type="transmembrane region" description="Helical" evidence="10">
    <location>
        <begin position="39"/>
        <end position="55"/>
    </location>
</feature>
<sequence>MTVVPILAVGILMKLVAVLFVLVSIVLVLVILVQKGRGGGLSGAFGGGMAGGLLGSKTGDFLTWVTIILVAVFLTLAVVMNKFYRPTISDYSSETTTAPQTMPESPTPAVSEPAPQAEPDLGEEAGGSNP</sequence>
<evidence type="ECO:0000256" key="3">
    <source>
        <dbReference type="ARBA" id="ARBA00022448"/>
    </source>
</evidence>
<keyword evidence="9 10" id="KW-0472">Membrane</keyword>
<keyword evidence="4 10" id="KW-1003">Cell membrane</keyword>
<dbReference type="Proteomes" id="UP001431776">
    <property type="component" value="Unassembled WGS sequence"/>
</dbReference>
<dbReference type="RefSeq" id="WP_349243905.1">
    <property type="nucleotide sequence ID" value="NZ_JASCXX010000005.1"/>
</dbReference>
<dbReference type="PANTHER" id="PTHR34182:SF1">
    <property type="entry name" value="PROTEIN-EXPORT MEMBRANE PROTEIN SECG"/>
    <property type="match status" value="1"/>
</dbReference>
<dbReference type="GO" id="GO:0005886">
    <property type="term" value="C:plasma membrane"/>
    <property type="evidence" value="ECO:0007669"/>
    <property type="project" value="UniProtKB-SubCell"/>
</dbReference>
<evidence type="ECO:0000256" key="1">
    <source>
        <dbReference type="ARBA" id="ARBA00004651"/>
    </source>
</evidence>
<evidence type="ECO:0000256" key="9">
    <source>
        <dbReference type="ARBA" id="ARBA00023136"/>
    </source>
</evidence>
<evidence type="ECO:0000256" key="4">
    <source>
        <dbReference type="ARBA" id="ARBA00022475"/>
    </source>
</evidence>
<dbReference type="InterPro" id="IPR004692">
    <property type="entry name" value="SecG"/>
</dbReference>
<evidence type="ECO:0000256" key="5">
    <source>
        <dbReference type="ARBA" id="ARBA00022692"/>
    </source>
</evidence>
<gene>
    <name evidence="12" type="primary">secG</name>
    <name evidence="12" type="ORF">QJ522_05520</name>
</gene>
<keyword evidence="8 10" id="KW-0811">Translocation</keyword>
<evidence type="ECO:0000256" key="8">
    <source>
        <dbReference type="ARBA" id="ARBA00023010"/>
    </source>
</evidence>
<name>A0AAW6TYJ5_9BACT</name>
<keyword evidence="7 10" id="KW-1133">Transmembrane helix</keyword>
<proteinExistence type="inferred from homology"/>
<comment type="function">
    <text evidence="10">Involved in protein export. Participates in an early event of protein translocation.</text>
</comment>
<evidence type="ECO:0000313" key="12">
    <source>
        <dbReference type="EMBL" id="MDI6448494.1"/>
    </source>
</evidence>
<evidence type="ECO:0000256" key="11">
    <source>
        <dbReference type="SAM" id="MobiDB-lite"/>
    </source>
</evidence>
<keyword evidence="3 10" id="KW-0813">Transport</keyword>
<dbReference type="GO" id="GO:0015450">
    <property type="term" value="F:protein-transporting ATPase activity"/>
    <property type="evidence" value="ECO:0007669"/>
    <property type="project" value="UniProtKB-UniRule"/>
</dbReference>
<keyword evidence="6 10" id="KW-0653">Protein transport</keyword>
<evidence type="ECO:0000256" key="2">
    <source>
        <dbReference type="ARBA" id="ARBA00008445"/>
    </source>
</evidence>
<feature type="transmembrane region" description="Helical" evidence="10">
    <location>
        <begin position="61"/>
        <end position="79"/>
    </location>
</feature>
<protein>
    <recommendedName>
        <fullName evidence="10">Protein-export membrane protein SecG</fullName>
    </recommendedName>
</protein>
<dbReference type="GO" id="GO:0009306">
    <property type="term" value="P:protein secretion"/>
    <property type="evidence" value="ECO:0007669"/>
    <property type="project" value="UniProtKB-UniRule"/>
</dbReference>
<comment type="subcellular location">
    <subcellularLocation>
        <location evidence="1 10">Cell membrane</location>
        <topology evidence="1 10">Multi-pass membrane protein</topology>
    </subcellularLocation>
</comment>
<keyword evidence="5 10" id="KW-0812">Transmembrane</keyword>
<evidence type="ECO:0000256" key="10">
    <source>
        <dbReference type="RuleBase" id="RU365087"/>
    </source>
</evidence>
<reference evidence="12" key="1">
    <citation type="submission" date="2023-05" db="EMBL/GenBank/DDBJ databases">
        <title>Anaerotaeda fermentans gen. nov., sp. nov., a novel anaerobic planctomycete of the new family within the order Sedimentisphaerales isolated from Taman Peninsula, Russia.</title>
        <authorList>
            <person name="Khomyakova M.A."/>
            <person name="Merkel A.Y."/>
            <person name="Slobodkin A.I."/>
        </authorList>
    </citation>
    <scope>NUCLEOTIDE SEQUENCE</scope>
    <source>
        <strain evidence="12">M17dextr</strain>
    </source>
</reference>
<evidence type="ECO:0000256" key="7">
    <source>
        <dbReference type="ARBA" id="ARBA00022989"/>
    </source>
</evidence>
<dbReference type="NCBIfam" id="TIGR00810">
    <property type="entry name" value="secG"/>
    <property type="match status" value="1"/>
</dbReference>
<dbReference type="GO" id="GO:0065002">
    <property type="term" value="P:intracellular protein transmembrane transport"/>
    <property type="evidence" value="ECO:0007669"/>
    <property type="project" value="TreeGrafter"/>
</dbReference>
<keyword evidence="13" id="KW-1185">Reference proteome</keyword>
<organism evidence="12 13">
    <name type="scientific">Anaerobaca lacustris</name>
    <dbReference type="NCBI Taxonomy" id="3044600"/>
    <lineage>
        <taxon>Bacteria</taxon>
        <taxon>Pseudomonadati</taxon>
        <taxon>Planctomycetota</taxon>
        <taxon>Phycisphaerae</taxon>
        <taxon>Sedimentisphaerales</taxon>
        <taxon>Anaerobacaceae</taxon>
        <taxon>Anaerobaca</taxon>
    </lineage>
</organism>
<feature type="compositionally biased region" description="Polar residues" evidence="11">
    <location>
        <begin position="90"/>
        <end position="104"/>
    </location>
</feature>
<dbReference type="AlphaFoldDB" id="A0AAW6TYJ5"/>
<comment type="similarity">
    <text evidence="2 10">Belongs to the SecG family.</text>
</comment>
<dbReference type="PRINTS" id="PR01651">
    <property type="entry name" value="SECGEXPORT"/>
</dbReference>
<evidence type="ECO:0000313" key="13">
    <source>
        <dbReference type="Proteomes" id="UP001431776"/>
    </source>
</evidence>
<evidence type="ECO:0000256" key="6">
    <source>
        <dbReference type="ARBA" id="ARBA00022927"/>
    </source>
</evidence>
<feature type="region of interest" description="Disordered" evidence="11">
    <location>
        <begin position="90"/>
        <end position="130"/>
    </location>
</feature>